<keyword evidence="4" id="KW-0227">DNA damage</keyword>
<comment type="caution">
    <text evidence="13">The sequence shown here is derived from an EMBL/GenBank/DDBJ whole genome shotgun (WGS) entry which is preliminary data.</text>
</comment>
<keyword evidence="5" id="KW-0378">Hydrolase</keyword>
<gene>
    <name evidence="13" type="ORF">OFUS_LOCUS13547</name>
</gene>
<evidence type="ECO:0000256" key="4">
    <source>
        <dbReference type="ARBA" id="ARBA00022763"/>
    </source>
</evidence>
<name>A0A8J1V0G0_OWEFU</name>
<dbReference type="GO" id="GO:0016829">
    <property type="term" value="F:lyase activity"/>
    <property type="evidence" value="ECO:0007669"/>
    <property type="project" value="UniProtKB-KW"/>
</dbReference>
<dbReference type="Gene3D" id="3.90.1680.10">
    <property type="entry name" value="SOS response associated peptidase-like"/>
    <property type="match status" value="1"/>
</dbReference>
<dbReference type="InterPro" id="IPR003738">
    <property type="entry name" value="SRAP"/>
</dbReference>
<evidence type="ECO:0000256" key="10">
    <source>
        <dbReference type="ARBA" id="ARBA00030898"/>
    </source>
</evidence>
<dbReference type="EMBL" id="CAIIXF020000006">
    <property type="protein sequence ID" value="CAH1787927.1"/>
    <property type="molecule type" value="Genomic_DNA"/>
</dbReference>
<evidence type="ECO:0000313" key="14">
    <source>
        <dbReference type="Proteomes" id="UP000749559"/>
    </source>
</evidence>
<reference evidence="13" key="1">
    <citation type="submission" date="2022-03" db="EMBL/GenBank/DDBJ databases">
        <authorList>
            <person name="Martin C."/>
        </authorList>
    </citation>
    <scope>NUCLEOTIDE SEQUENCE</scope>
</reference>
<dbReference type="InterPro" id="IPR036590">
    <property type="entry name" value="SRAP-like"/>
</dbReference>
<accession>A0A8J1V0G0</accession>
<feature type="region of interest" description="Disordered" evidence="12">
    <location>
        <begin position="284"/>
        <end position="329"/>
    </location>
</feature>
<evidence type="ECO:0000256" key="1">
    <source>
        <dbReference type="ARBA" id="ARBA00008136"/>
    </source>
</evidence>
<evidence type="ECO:0000256" key="2">
    <source>
        <dbReference type="ARBA" id="ARBA00015888"/>
    </source>
</evidence>
<protein>
    <recommendedName>
        <fullName evidence="2">Abasic site processing protein HMCES</fullName>
    </recommendedName>
    <alternativeName>
        <fullName evidence="9">Embryonic stem cell-specific 5-hydroxymethylcytosine-binding protein</fullName>
    </alternativeName>
    <alternativeName>
        <fullName evidence="10">Peptidase HMCES</fullName>
    </alternativeName>
    <alternativeName>
        <fullName evidence="11">SRAP domain-containing protein 1</fullName>
    </alternativeName>
</protein>
<proteinExistence type="inferred from homology"/>
<dbReference type="GO" id="GO:0008233">
    <property type="term" value="F:peptidase activity"/>
    <property type="evidence" value="ECO:0007669"/>
    <property type="project" value="UniProtKB-KW"/>
</dbReference>
<evidence type="ECO:0000256" key="7">
    <source>
        <dbReference type="ARBA" id="ARBA00023125"/>
    </source>
</evidence>
<evidence type="ECO:0000256" key="8">
    <source>
        <dbReference type="ARBA" id="ARBA00023239"/>
    </source>
</evidence>
<evidence type="ECO:0000256" key="3">
    <source>
        <dbReference type="ARBA" id="ARBA00022670"/>
    </source>
</evidence>
<evidence type="ECO:0000256" key="11">
    <source>
        <dbReference type="ARBA" id="ARBA00031130"/>
    </source>
</evidence>
<evidence type="ECO:0000256" key="9">
    <source>
        <dbReference type="ARBA" id="ARBA00030390"/>
    </source>
</evidence>
<organism evidence="13 14">
    <name type="scientific">Owenia fusiformis</name>
    <name type="common">Polychaete worm</name>
    <dbReference type="NCBI Taxonomy" id="6347"/>
    <lineage>
        <taxon>Eukaryota</taxon>
        <taxon>Metazoa</taxon>
        <taxon>Spiralia</taxon>
        <taxon>Lophotrochozoa</taxon>
        <taxon>Annelida</taxon>
        <taxon>Polychaeta</taxon>
        <taxon>Sedentaria</taxon>
        <taxon>Canalipalpata</taxon>
        <taxon>Sabellida</taxon>
        <taxon>Oweniida</taxon>
        <taxon>Oweniidae</taxon>
        <taxon>Owenia</taxon>
    </lineage>
</organism>
<dbReference type="Pfam" id="PF02586">
    <property type="entry name" value="SRAP"/>
    <property type="match status" value="1"/>
</dbReference>
<dbReference type="GO" id="GO:0003697">
    <property type="term" value="F:single-stranded DNA binding"/>
    <property type="evidence" value="ECO:0007669"/>
    <property type="project" value="InterPro"/>
</dbReference>
<dbReference type="GO" id="GO:0006508">
    <property type="term" value="P:proteolysis"/>
    <property type="evidence" value="ECO:0007669"/>
    <property type="project" value="UniProtKB-KW"/>
</dbReference>
<keyword evidence="6" id="KW-0190">Covalent protein-DNA linkage</keyword>
<keyword evidence="8" id="KW-0456">Lyase</keyword>
<keyword evidence="7" id="KW-0238">DNA-binding</keyword>
<dbReference type="PANTHER" id="PTHR13604">
    <property type="entry name" value="DC12-RELATED"/>
    <property type="match status" value="1"/>
</dbReference>
<dbReference type="SUPFAM" id="SSF143081">
    <property type="entry name" value="BB1717-like"/>
    <property type="match status" value="1"/>
</dbReference>
<dbReference type="PANTHER" id="PTHR13604:SF0">
    <property type="entry name" value="ABASIC SITE PROCESSING PROTEIN HMCES"/>
    <property type="match status" value="1"/>
</dbReference>
<evidence type="ECO:0000256" key="12">
    <source>
        <dbReference type="SAM" id="MobiDB-lite"/>
    </source>
</evidence>
<keyword evidence="3" id="KW-0645">Protease</keyword>
<dbReference type="Proteomes" id="UP000749559">
    <property type="component" value="Unassembled WGS sequence"/>
</dbReference>
<sequence length="329" mass="37343">MCGRTVCMLAPEDVCRACTHRNKQGKKTKPQWRDAPGGQQYNTSYNMSPGSHTPVLISSQHFDSVYEGEKCESERLIQPMHWGLIPPWSSDPKSAGYSMSNCRSESMLEKRSFKIPLQKGQRCVVLANGYFEWQTDKISGKKQPFYIYTLRTGDQNKEKNNKDIDTTKKAKEDSMEGEKLLCMAGVFEKWTPKGGGEPLFSYSVITVESSPSMQKIHHRMPAILATDEEVQDWLDTGDVPLSKAVKLCRATETLQFHPVSSMVNNSRNNDPECIKPFDLKKQQAKDNASKNFMMGWLNKKKKATDGEIESNQPDSKKRKIEQTDINENT</sequence>
<dbReference type="AlphaFoldDB" id="A0A8J1V0G0"/>
<keyword evidence="14" id="KW-1185">Reference proteome</keyword>
<comment type="similarity">
    <text evidence="1">Belongs to the SOS response-associated peptidase family.</text>
</comment>
<evidence type="ECO:0000256" key="5">
    <source>
        <dbReference type="ARBA" id="ARBA00022801"/>
    </source>
</evidence>
<dbReference type="OrthoDB" id="2111841at2759"/>
<evidence type="ECO:0000256" key="6">
    <source>
        <dbReference type="ARBA" id="ARBA00023124"/>
    </source>
</evidence>
<dbReference type="GO" id="GO:0106300">
    <property type="term" value="P:protein-DNA covalent cross-linking repair"/>
    <property type="evidence" value="ECO:0007669"/>
    <property type="project" value="InterPro"/>
</dbReference>
<evidence type="ECO:0000313" key="13">
    <source>
        <dbReference type="EMBL" id="CAH1787927.1"/>
    </source>
</evidence>